<keyword evidence="1" id="KW-0812">Transmembrane</keyword>
<gene>
    <name evidence="3" type="ORF">EDS130_LOCUS37817</name>
    <name evidence="2" type="ORF">XAT740_LOCUS30404</name>
</gene>
<name>A0A815MND1_ADIRI</name>
<keyword evidence="1" id="KW-0472">Membrane</keyword>
<dbReference type="Proteomes" id="UP000663852">
    <property type="component" value="Unassembled WGS sequence"/>
</dbReference>
<protein>
    <submittedName>
        <fullName evidence="3">Uncharacterized protein</fullName>
    </submittedName>
</protein>
<evidence type="ECO:0000313" key="5">
    <source>
        <dbReference type="Proteomes" id="UP000663852"/>
    </source>
</evidence>
<organism evidence="3 5">
    <name type="scientific">Adineta ricciae</name>
    <name type="common">Rotifer</name>
    <dbReference type="NCBI Taxonomy" id="249248"/>
    <lineage>
        <taxon>Eukaryota</taxon>
        <taxon>Metazoa</taxon>
        <taxon>Spiralia</taxon>
        <taxon>Gnathifera</taxon>
        <taxon>Rotifera</taxon>
        <taxon>Eurotatoria</taxon>
        <taxon>Bdelloidea</taxon>
        <taxon>Adinetida</taxon>
        <taxon>Adinetidae</taxon>
        <taxon>Adineta</taxon>
    </lineage>
</organism>
<feature type="transmembrane region" description="Helical" evidence="1">
    <location>
        <begin position="197"/>
        <end position="222"/>
    </location>
</feature>
<evidence type="ECO:0000313" key="3">
    <source>
        <dbReference type="EMBL" id="CAF1425331.1"/>
    </source>
</evidence>
<accession>A0A815MND1</accession>
<dbReference type="OrthoDB" id="10030783at2759"/>
<evidence type="ECO:0000256" key="1">
    <source>
        <dbReference type="SAM" id="Phobius"/>
    </source>
</evidence>
<dbReference type="EMBL" id="CAJNOJ010000381">
    <property type="protein sequence ID" value="CAF1425331.1"/>
    <property type="molecule type" value="Genomic_DNA"/>
</dbReference>
<keyword evidence="1" id="KW-1133">Transmembrane helix</keyword>
<dbReference type="Proteomes" id="UP000663828">
    <property type="component" value="Unassembled WGS sequence"/>
</dbReference>
<dbReference type="AlphaFoldDB" id="A0A815MND1"/>
<evidence type="ECO:0000313" key="4">
    <source>
        <dbReference type="Proteomes" id="UP000663828"/>
    </source>
</evidence>
<proteinExistence type="predicted"/>
<comment type="caution">
    <text evidence="3">The sequence shown here is derived from an EMBL/GenBank/DDBJ whole genome shotgun (WGS) entry which is preliminary data.</text>
</comment>
<sequence length="245" mass="28645">MFCSSTEEDLWCYFRVQNSDGSQSWCLDEDCYKYLDVVSIDDNHCETNFLSLRFSSYSTYFTFLRSTSTKKSLSSYFSRKQTNAERLLQIEFLSSLKDDQIFHLNELKLLSNSTPSNIDTYELVFPGNLIENDSPMIFDEQIFLSEQQQYIDTIRLIFNCSANERVEWELVKSIQSVSYSPCPQQIRLKQENNHDQIYVIILTSCIAFFSVIIIGIIGLILFHTFYVKNNQRLISVSSISLIERF</sequence>
<reference evidence="3" key="1">
    <citation type="submission" date="2021-02" db="EMBL/GenBank/DDBJ databases">
        <authorList>
            <person name="Nowell W R."/>
        </authorList>
    </citation>
    <scope>NUCLEOTIDE SEQUENCE</scope>
</reference>
<keyword evidence="4" id="KW-1185">Reference proteome</keyword>
<evidence type="ECO:0000313" key="2">
    <source>
        <dbReference type="EMBL" id="CAF1330474.1"/>
    </source>
</evidence>
<dbReference type="EMBL" id="CAJNOR010002708">
    <property type="protein sequence ID" value="CAF1330474.1"/>
    <property type="molecule type" value="Genomic_DNA"/>
</dbReference>